<dbReference type="RefSeq" id="YP_009140305.1">
    <property type="nucleotide sequence ID" value="NC_027119.1"/>
</dbReference>
<evidence type="ECO:0000313" key="2">
    <source>
        <dbReference type="Proteomes" id="UP000032405"/>
    </source>
</evidence>
<reference evidence="1 2" key="1">
    <citation type="journal article" date="2015" name="Genome Announc.">
        <title>Genome Sequence of Salmonella enterica Phage Det7.</title>
        <authorList>
            <person name="Casjens S.R."/>
            <person name="Jacobs-Sera D."/>
            <person name="Hatfull G.F."/>
            <person name="Hendrix R.W."/>
        </authorList>
    </citation>
    <scope>NUCLEOTIDE SEQUENCE [LARGE SCALE GENOMIC DNA]</scope>
</reference>
<evidence type="ECO:0000313" key="1">
    <source>
        <dbReference type="EMBL" id="AJQ20947.1"/>
    </source>
</evidence>
<organism evidence="1 2">
    <name type="scientific">Salmonella phage Det7</name>
    <dbReference type="NCBI Taxonomy" id="454798"/>
    <lineage>
        <taxon>Viruses</taxon>
        <taxon>Duplodnaviria</taxon>
        <taxon>Heunggongvirae</taxon>
        <taxon>Uroviricota</taxon>
        <taxon>Caudoviricetes</taxon>
        <taxon>Pantevenvirales</taxon>
        <taxon>Ackermannviridae</taxon>
        <taxon>Cvivirinae</taxon>
        <taxon>Kuttervirus</taxon>
        <taxon>Kuttervirus Det7</taxon>
    </lineage>
</organism>
<protein>
    <submittedName>
        <fullName evidence="1">Baseplate wedge subunit</fullName>
    </submittedName>
</protein>
<dbReference type="GeneID" id="24366673"/>
<gene>
    <name evidence="1" type="primary">128</name>
    <name evidence="1" type="ORF">DET7_128</name>
</gene>
<sequence length="185" mass="21549">MKYFEKFPLVWHQLIGVKEDDQVLLQNLTRRVMVVKKIRDIEGLLLPYTVFDGETPRSFAERVYGSFELFWIPCLINGIMDITEDWPKPERRIIEELTARYGLDGMWDVKYYVDEFGNETDPRAIRLAYGLGAMDDATIIANYGLTGITYHDDAINKNEAKRNIQVLDPDYVSSFVNQLEQELTK</sequence>
<accession>A0A0C5PV81</accession>
<dbReference type="Proteomes" id="UP000032405">
    <property type="component" value="Segment"/>
</dbReference>
<dbReference type="EMBL" id="KP797973">
    <property type="protein sequence ID" value="AJQ20947.1"/>
    <property type="molecule type" value="Genomic_DNA"/>
</dbReference>
<dbReference type="Pfam" id="PF11246">
    <property type="entry name" value="Phage_gp53"/>
    <property type="match status" value="1"/>
</dbReference>
<proteinExistence type="predicted"/>
<name>A0A0C5PV81_9CAUD</name>
<dbReference type="InterPro" id="IPR022607">
    <property type="entry name" value="Phage_T4_Gp53_baseplate_wedge"/>
</dbReference>
<dbReference type="KEGG" id="vg:24366673"/>
<keyword evidence="2" id="KW-1185">Reference proteome</keyword>